<dbReference type="EMBL" id="MU826395">
    <property type="protein sequence ID" value="KAJ7376581.1"/>
    <property type="molecule type" value="Genomic_DNA"/>
</dbReference>
<evidence type="ECO:0000256" key="1">
    <source>
        <dbReference type="SAM" id="MobiDB-lite"/>
    </source>
</evidence>
<feature type="chain" id="PRO_5040775055" evidence="2">
    <location>
        <begin position="21"/>
        <end position="241"/>
    </location>
</feature>
<evidence type="ECO:0000313" key="4">
    <source>
        <dbReference type="Proteomes" id="UP001163046"/>
    </source>
</evidence>
<name>A0A9W9Z7Y3_9CNID</name>
<accession>A0A9W9Z7Y3</accession>
<reference evidence="3" key="1">
    <citation type="submission" date="2023-01" db="EMBL/GenBank/DDBJ databases">
        <title>Genome assembly of the deep-sea coral Lophelia pertusa.</title>
        <authorList>
            <person name="Herrera S."/>
            <person name="Cordes E."/>
        </authorList>
    </citation>
    <scope>NUCLEOTIDE SEQUENCE</scope>
    <source>
        <strain evidence="3">USNM1676648</strain>
        <tissue evidence="3">Polyp</tissue>
    </source>
</reference>
<dbReference type="Proteomes" id="UP001163046">
    <property type="component" value="Unassembled WGS sequence"/>
</dbReference>
<feature type="signal peptide" evidence="2">
    <location>
        <begin position="1"/>
        <end position="20"/>
    </location>
</feature>
<evidence type="ECO:0000313" key="3">
    <source>
        <dbReference type="EMBL" id="KAJ7376581.1"/>
    </source>
</evidence>
<feature type="region of interest" description="Disordered" evidence="1">
    <location>
        <begin position="178"/>
        <end position="241"/>
    </location>
</feature>
<comment type="caution">
    <text evidence="3">The sequence shown here is derived from an EMBL/GenBank/DDBJ whole genome shotgun (WGS) entry which is preliminary data.</text>
</comment>
<keyword evidence="4" id="KW-1185">Reference proteome</keyword>
<feature type="compositionally biased region" description="Basic residues" evidence="1">
    <location>
        <begin position="200"/>
        <end position="212"/>
    </location>
</feature>
<gene>
    <name evidence="3" type="ORF">OS493_033742</name>
</gene>
<protein>
    <submittedName>
        <fullName evidence="3">Uncharacterized protein</fullName>
    </submittedName>
</protein>
<proteinExistence type="predicted"/>
<evidence type="ECO:0000256" key="2">
    <source>
        <dbReference type="SAM" id="SignalP"/>
    </source>
</evidence>
<dbReference type="AlphaFoldDB" id="A0A9W9Z7Y3"/>
<organism evidence="3 4">
    <name type="scientific">Desmophyllum pertusum</name>
    <dbReference type="NCBI Taxonomy" id="174260"/>
    <lineage>
        <taxon>Eukaryota</taxon>
        <taxon>Metazoa</taxon>
        <taxon>Cnidaria</taxon>
        <taxon>Anthozoa</taxon>
        <taxon>Hexacorallia</taxon>
        <taxon>Scleractinia</taxon>
        <taxon>Caryophylliina</taxon>
        <taxon>Caryophylliidae</taxon>
        <taxon>Desmophyllum</taxon>
    </lineage>
</organism>
<feature type="compositionally biased region" description="Polar residues" evidence="1">
    <location>
        <begin position="219"/>
        <end position="231"/>
    </location>
</feature>
<sequence length="241" mass="26548">MYISAICVILCVFHIHSARAGVITKKLKLSQVSATQNDACPPGVWSCSTREQSEIGTAFWDSSDAPQSTSKEALKENMAREETSGKVQRRAINSYPKGIWTRDENVETKHLDDNNDPGDCPPGMWKLKLSQVSATQNDACPPGVWTCLTGTQSEIGTAFWDSSDAPLSTSKEALKENMAREETSGKASGHVQLESDPRLSRKPKLLSRLRKNMVKEETSPMQTSAITSHKNISARDEVNEH</sequence>
<keyword evidence="2" id="KW-0732">Signal</keyword>